<sequence length="94" mass="10138">MTATRFTPTTTVVIDPGVFGFPESVGSADAALVTHDHFDYVDLPAPTAAMAERPELRVYSPTPLDLGAFSDQQTRVDGGRRVYGRRSGGGRRRA</sequence>
<name>A0A7M1QVU7_9ACTO</name>
<evidence type="ECO:0000313" key="2">
    <source>
        <dbReference type="EMBL" id="QOR46242.1"/>
    </source>
</evidence>
<keyword evidence="3" id="KW-1185">Reference proteome</keyword>
<dbReference type="SUPFAM" id="SSF56281">
    <property type="entry name" value="Metallo-hydrolase/oxidoreductase"/>
    <property type="match status" value="1"/>
</dbReference>
<proteinExistence type="predicted"/>
<dbReference type="EMBL" id="CP063213">
    <property type="protein sequence ID" value="QOR46242.1"/>
    <property type="molecule type" value="Genomic_DNA"/>
</dbReference>
<protein>
    <recommendedName>
        <fullName evidence="4">Metal-dependent hydrolase</fullName>
    </recommendedName>
</protein>
<feature type="region of interest" description="Disordered" evidence="1">
    <location>
        <begin position="75"/>
        <end position="94"/>
    </location>
</feature>
<gene>
    <name evidence="2" type="ORF">INS88_03280</name>
</gene>
<evidence type="ECO:0000256" key="1">
    <source>
        <dbReference type="SAM" id="MobiDB-lite"/>
    </source>
</evidence>
<feature type="compositionally biased region" description="Basic residues" evidence="1">
    <location>
        <begin position="82"/>
        <end position="94"/>
    </location>
</feature>
<dbReference type="Gene3D" id="3.60.15.10">
    <property type="entry name" value="Ribonuclease Z/Hydroxyacylglutathione hydrolase-like"/>
    <property type="match status" value="1"/>
</dbReference>
<evidence type="ECO:0008006" key="4">
    <source>
        <dbReference type="Google" id="ProtNLM"/>
    </source>
</evidence>
<dbReference type="AlphaFoldDB" id="A0A7M1QVU7"/>
<accession>A0A7M1QVU7</accession>
<evidence type="ECO:0000313" key="3">
    <source>
        <dbReference type="Proteomes" id="UP000595053"/>
    </source>
</evidence>
<dbReference type="InterPro" id="IPR036866">
    <property type="entry name" value="RibonucZ/Hydroxyglut_hydro"/>
</dbReference>
<organism evidence="2 3">
    <name type="scientific">Trueperella pecoris</name>
    <dbReference type="NCBI Taxonomy" id="2733571"/>
    <lineage>
        <taxon>Bacteria</taxon>
        <taxon>Bacillati</taxon>
        <taxon>Actinomycetota</taxon>
        <taxon>Actinomycetes</taxon>
        <taxon>Actinomycetales</taxon>
        <taxon>Actinomycetaceae</taxon>
        <taxon>Trueperella</taxon>
    </lineage>
</organism>
<dbReference type="RefSeq" id="WP_197551556.1">
    <property type="nucleotide sequence ID" value="NZ_CP063213.1"/>
</dbReference>
<dbReference type="Proteomes" id="UP000595053">
    <property type="component" value="Chromosome"/>
</dbReference>
<reference evidence="2 3" key="1">
    <citation type="submission" date="2020-10" db="EMBL/GenBank/DDBJ databases">
        <title>Trueperella pecoris sp. nov. isolated from bovine and porcine specimens.</title>
        <authorList>
            <person name="Schoenecker L."/>
            <person name="Schnydrig P."/>
            <person name="Brodard I."/>
            <person name="Thomann A."/>
            <person name="Hemphill A."/>
            <person name="Rodriguez-Campos S."/>
            <person name="Perreten V."/>
            <person name="Jores J."/>
            <person name="Kittl S."/>
        </authorList>
    </citation>
    <scope>NUCLEOTIDE SEQUENCE [LARGE SCALE GENOMIC DNA]</scope>
    <source>
        <strain evidence="2 3">15A0121</strain>
    </source>
</reference>